<dbReference type="RefSeq" id="WP_245875134.1">
    <property type="nucleotide sequence ID" value="NZ_KN293977.1"/>
</dbReference>
<comment type="caution">
    <text evidence="1">The sequence shown here is derived from an EMBL/GenBank/DDBJ whole genome shotgun (WGS) entry which is preliminary data.</text>
</comment>
<accession>A0A0A0HPA3</accession>
<organism evidence="1 2">
    <name type="scientific">Roseovarius mucosus DSM 17069</name>
    <dbReference type="NCBI Taxonomy" id="1288298"/>
    <lineage>
        <taxon>Bacteria</taxon>
        <taxon>Pseudomonadati</taxon>
        <taxon>Pseudomonadota</taxon>
        <taxon>Alphaproteobacteria</taxon>
        <taxon>Rhodobacterales</taxon>
        <taxon>Roseobacteraceae</taxon>
        <taxon>Roseovarius</taxon>
    </lineage>
</organism>
<dbReference type="AlphaFoldDB" id="A0A0A0HPA3"/>
<proteinExistence type="predicted"/>
<evidence type="ECO:0000313" key="2">
    <source>
        <dbReference type="Proteomes" id="UP000030021"/>
    </source>
</evidence>
<evidence type="ECO:0000313" key="1">
    <source>
        <dbReference type="EMBL" id="KGM88796.1"/>
    </source>
</evidence>
<evidence type="ECO:0008006" key="3">
    <source>
        <dbReference type="Google" id="ProtNLM"/>
    </source>
</evidence>
<dbReference type="PATRIC" id="fig|1288298.3.peg.1217"/>
<dbReference type="eggNOG" id="COG0582">
    <property type="taxonomic scope" value="Bacteria"/>
</dbReference>
<dbReference type="EMBL" id="AONH01000006">
    <property type="protein sequence ID" value="KGM88796.1"/>
    <property type="molecule type" value="Genomic_DNA"/>
</dbReference>
<reference evidence="1 2" key="1">
    <citation type="submission" date="2013-01" db="EMBL/GenBank/DDBJ databases">
        <authorList>
            <person name="Fiebig A."/>
            <person name="Goeker M."/>
            <person name="Klenk H.-P.P."/>
        </authorList>
    </citation>
    <scope>NUCLEOTIDE SEQUENCE [LARGE SCALE GENOMIC DNA]</scope>
    <source>
        <strain evidence="1 2">DSM 17069</strain>
    </source>
</reference>
<name>A0A0A0HPA3_9RHOB</name>
<protein>
    <recommendedName>
        <fullName evidence="3">Core-binding (CB) domain-containing protein</fullName>
    </recommendedName>
</protein>
<dbReference type="Proteomes" id="UP000030021">
    <property type="component" value="Unassembled WGS sequence"/>
</dbReference>
<sequence>MASITKVPSGAYRVQIRRKGRYASETFLRRDDAHRWARQAETRVDQGLAPNKSSVSRLQTFGDLIDLHITDMCEVGKPPRRSKAATLTTLKRDLGKERIGHLDRQKLIDYGKMRADQGAGPVTLGIDIGVIEMIITHAAAVHGLDISPEPVDLARVALKRLGLILSVPSPPH</sequence>
<gene>
    <name evidence="1" type="ORF">rosmuc_01206</name>
</gene>
<dbReference type="HOGENOM" id="CLU_1554124_0_0_5"/>